<dbReference type="PANTHER" id="PTHR11735">
    <property type="entry name" value="TRNA N6-ADENOSINE THREONYLCARBAMOYLTRANSFERASE"/>
    <property type="match status" value="1"/>
</dbReference>
<dbReference type="InterPro" id="IPR043129">
    <property type="entry name" value="ATPase_NBD"/>
</dbReference>
<dbReference type="NCBIfam" id="TIGR03725">
    <property type="entry name" value="T6A_YeaZ"/>
    <property type="match status" value="1"/>
</dbReference>
<dbReference type="InterPro" id="IPR017861">
    <property type="entry name" value="KAE1/TsaD"/>
</dbReference>
<dbReference type="AlphaFoldDB" id="A0A517MV52"/>
<keyword evidence="4" id="KW-0479">Metal-binding</keyword>
<protein>
    <recommendedName>
        <fullName evidence="1">N(6)-L-threonylcarbamoyladenine synthase</fullName>
        <ecNumber evidence="1">2.3.1.234</ecNumber>
    </recommendedName>
</protein>
<keyword evidence="3" id="KW-0819">tRNA processing</keyword>
<dbReference type="GO" id="GO:0005829">
    <property type="term" value="C:cytosol"/>
    <property type="evidence" value="ECO:0007669"/>
    <property type="project" value="TreeGrafter"/>
</dbReference>
<evidence type="ECO:0000313" key="9">
    <source>
        <dbReference type="EMBL" id="QDS98763.1"/>
    </source>
</evidence>
<keyword evidence="2" id="KW-0808">Transferase</keyword>
<dbReference type="EMBL" id="CP036263">
    <property type="protein sequence ID" value="QDS98763.1"/>
    <property type="molecule type" value="Genomic_DNA"/>
</dbReference>
<evidence type="ECO:0000256" key="7">
    <source>
        <dbReference type="ARBA" id="ARBA00048117"/>
    </source>
</evidence>
<sequence length="228" mass="24515">MKLLALETSGKTGSVALLEGDDERAVLSAEIRLPEEIRSAQSLIPAIKHVLAEQDWIPAELGLICVATGPGSFTGLRVGVTAAKTLAYALRTPLVSVNTLAALAAGVEEPYQRLWCVLDAQRRELFTAHFQSRDSLAGQAEATADLLTTDAFLERLVPDDWVCGQPIEKLQGRLPEGVTTCESAQNTPQAAAVGMLGYELFLEQRTVDPLQLVPSYGRRSAAEEKADS</sequence>
<dbReference type="EC" id="2.3.1.234" evidence="1"/>
<evidence type="ECO:0000313" key="10">
    <source>
        <dbReference type="Proteomes" id="UP000319852"/>
    </source>
</evidence>
<dbReference type="CDD" id="cd24032">
    <property type="entry name" value="ASKHA_NBD_TsaB"/>
    <property type="match status" value="1"/>
</dbReference>
<evidence type="ECO:0000259" key="8">
    <source>
        <dbReference type="Pfam" id="PF00814"/>
    </source>
</evidence>
<evidence type="ECO:0000256" key="5">
    <source>
        <dbReference type="ARBA" id="ARBA00023004"/>
    </source>
</evidence>
<evidence type="ECO:0000256" key="2">
    <source>
        <dbReference type="ARBA" id="ARBA00022679"/>
    </source>
</evidence>
<keyword evidence="10" id="KW-1185">Reference proteome</keyword>
<dbReference type="Proteomes" id="UP000319852">
    <property type="component" value="Chromosome"/>
</dbReference>
<evidence type="ECO:0000256" key="3">
    <source>
        <dbReference type="ARBA" id="ARBA00022694"/>
    </source>
</evidence>
<dbReference type="GO" id="GO:0046872">
    <property type="term" value="F:metal ion binding"/>
    <property type="evidence" value="ECO:0007669"/>
    <property type="project" value="UniProtKB-KW"/>
</dbReference>
<dbReference type="PANTHER" id="PTHR11735:SF11">
    <property type="entry name" value="TRNA THREONYLCARBAMOYLADENOSINE BIOSYNTHESIS PROTEIN TSAB"/>
    <property type="match status" value="1"/>
</dbReference>
<evidence type="ECO:0000256" key="6">
    <source>
        <dbReference type="ARBA" id="ARBA00023315"/>
    </source>
</evidence>
<dbReference type="KEGG" id="amob:HG15A2_20470"/>
<reference evidence="9 10" key="1">
    <citation type="submission" date="2019-02" db="EMBL/GenBank/DDBJ databases">
        <title>Deep-cultivation of Planctomycetes and their phenomic and genomic characterization uncovers novel biology.</title>
        <authorList>
            <person name="Wiegand S."/>
            <person name="Jogler M."/>
            <person name="Boedeker C."/>
            <person name="Pinto D."/>
            <person name="Vollmers J."/>
            <person name="Rivas-Marin E."/>
            <person name="Kohn T."/>
            <person name="Peeters S.H."/>
            <person name="Heuer A."/>
            <person name="Rast P."/>
            <person name="Oberbeckmann S."/>
            <person name="Bunk B."/>
            <person name="Jeske O."/>
            <person name="Meyerdierks A."/>
            <person name="Storesund J.E."/>
            <person name="Kallscheuer N."/>
            <person name="Luecker S."/>
            <person name="Lage O.M."/>
            <person name="Pohl T."/>
            <person name="Merkel B.J."/>
            <person name="Hornburger P."/>
            <person name="Mueller R.-W."/>
            <person name="Bruemmer F."/>
            <person name="Labrenz M."/>
            <person name="Spormann A.M."/>
            <person name="Op den Camp H."/>
            <person name="Overmann J."/>
            <person name="Amann R."/>
            <person name="Jetten M.S.M."/>
            <person name="Mascher T."/>
            <person name="Medema M.H."/>
            <person name="Devos D.P."/>
            <person name="Kaster A.-K."/>
            <person name="Ovreas L."/>
            <person name="Rohde M."/>
            <person name="Galperin M.Y."/>
            <person name="Jogler C."/>
        </authorList>
    </citation>
    <scope>NUCLEOTIDE SEQUENCE [LARGE SCALE GENOMIC DNA]</scope>
    <source>
        <strain evidence="9 10">HG15A2</strain>
    </source>
</reference>
<evidence type="ECO:0000256" key="1">
    <source>
        <dbReference type="ARBA" id="ARBA00012156"/>
    </source>
</evidence>
<dbReference type="InterPro" id="IPR000905">
    <property type="entry name" value="Gcp-like_dom"/>
</dbReference>
<keyword evidence="6" id="KW-0012">Acyltransferase</keyword>
<dbReference type="GO" id="GO:0002949">
    <property type="term" value="P:tRNA threonylcarbamoyladenosine modification"/>
    <property type="evidence" value="ECO:0007669"/>
    <property type="project" value="InterPro"/>
</dbReference>
<proteinExistence type="predicted"/>
<comment type="catalytic activity">
    <reaction evidence="7">
        <text>L-threonylcarbamoyladenylate + adenosine(37) in tRNA = N(6)-L-threonylcarbamoyladenosine(37) in tRNA + AMP + H(+)</text>
        <dbReference type="Rhea" id="RHEA:37059"/>
        <dbReference type="Rhea" id="RHEA-COMP:10162"/>
        <dbReference type="Rhea" id="RHEA-COMP:10163"/>
        <dbReference type="ChEBI" id="CHEBI:15378"/>
        <dbReference type="ChEBI" id="CHEBI:73682"/>
        <dbReference type="ChEBI" id="CHEBI:74411"/>
        <dbReference type="ChEBI" id="CHEBI:74418"/>
        <dbReference type="ChEBI" id="CHEBI:456215"/>
        <dbReference type="EC" id="2.3.1.234"/>
    </reaction>
</comment>
<dbReference type="InterPro" id="IPR022496">
    <property type="entry name" value="T6A_TsaB"/>
</dbReference>
<gene>
    <name evidence="9" type="primary">tsaB</name>
    <name evidence="9" type="ORF">HG15A2_20470</name>
</gene>
<dbReference type="SUPFAM" id="SSF53067">
    <property type="entry name" value="Actin-like ATPase domain"/>
    <property type="match status" value="2"/>
</dbReference>
<dbReference type="Gene3D" id="3.30.420.40">
    <property type="match status" value="2"/>
</dbReference>
<name>A0A517MV52_9BACT</name>
<dbReference type="Pfam" id="PF00814">
    <property type="entry name" value="TsaD"/>
    <property type="match status" value="1"/>
</dbReference>
<feature type="domain" description="Gcp-like" evidence="8">
    <location>
        <begin position="40"/>
        <end position="130"/>
    </location>
</feature>
<keyword evidence="5" id="KW-0408">Iron</keyword>
<dbReference type="PRINTS" id="PR00789">
    <property type="entry name" value="OSIALOPTASE"/>
</dbReference>
<organism evidence="9 10">
    <name type="scientific">Adhaeretor mobilis</name>
    <dbReference type="NCBI Taxonomy" id="1930276"/>
    <lineage>
        <taxon>Bacteria</taxon>
        <taxon>Pseudomonadati</taxon>
        <taxon>Planctomycetota</taxon>
        <taxon>Planctomycetia</taxon>
        <taxon>Pirellulales</taxon>
        <taxon>Lacipirellulaceae</taxon>
        <taxon>Adhaeretor</taxon>
    </lineage>
</organism>
<dbReference type="GO" id="GO:0061711">
    <property type="term" value="F:tRNA N(6)-L-threonylcarbamoyladenine synthase activity"/>
    <property type="evidence" value="ECO:0007669"/>
    <property type="project" value="UniProtKB-EC"/>
</dbReference>
<accession>A0A517MV52</accession>
<evidence type="ECO:0000256" key="4">
    <source>
        <dbReference type="ARBA" id="ARBA00022723"/>
    </source>
</evidence>